<dbReference type="InterPro" id="IPR036410">
    <property type="entry name" value="HSP_DnaJ_Cys-rich_dom_sf"/>
</dbReference>
<keyword evidence="3 6" id="KW-0863">Zinc-finger</keyword>
<feature type="domain" description="CR-type" evidence="9">
    <location>
        <begin position="127"/>
        <end position="210"/>
    </location>
</feature>
<evidence type="ECO:0000256" key="4">
    <source>
        <dbReference type="ARBA" id="ARBA00022833"/>
    </source>
</evidence>
<dbReference type="InterPro" id="IPR036869">
    <property type="entry name" value="J_dom_sf"/>
</dbReference>
<evidence type="ECO:0000259" key="9">
    <source>
        <dbReference type="PROSITE" id="PS51188"/>
    </source>
</evidence>
<evidence type="ECO:0000256" key="6">
    <source>
        <dbReference type="PROSITE-ProRule" id="PRU00546"/>
    </source>
</evidence>
<dbReference type="CDD" id="cd10747">
    <property type="entry name" value="DnaJ_C"/>
    <property type="match status" value="1"/>
</dbReference>
<dbReference type="SUPFAM" id="SSF57938">
    <property type="entry name" value="DnaJ/Hsp40 cysteine-rich domain"/>
    <property type="match status" value="1"/>
</dbReference>
<dbReference type="Proteomes" id="UP000002748">
    <property type="component" value="Unassembled WGS sequence"/>
</dbReference>
<feature type="chain" id="PRO_5003787396" evidence="7">
    <location>
        <begin position="18"/>
        <end position="358"/>
    </location>
</feature>
<gene>
    <name evidence="10" type="ORF">A1Q1_02334</name>
</gene>
<comment type="caution">
    <text evidence="10">The sequence shown here is derived from an EMBL/GenBank/DDBJ whole genome shotgun (WGS) entry which is preliminary data.</text>
</comment>
<dbReference type="VEuPathDB" id="FungiDB:A1Q1_02334"/>
<accession>J6F0E6</accession>
<dbReference type="GeneID" id="25985848"/>
<dbReference type="Gene3D" id="1.10.287.110">
    <property type="entry name" value="DnaJ domain"/>
    <property type="match status" value="1"/>
</dbReference>
<evidence type="ECO:0000313" key="10">
    <source>
        <dbReference type="EMBL" id="EJT48607.1"/>
    </source>
</evidence>
<dbReference type="FunFam" id="2.10.230.10:FF:000002">
    <property type="entry name" value="Molecular chaperone DnaJ"/>
    <property type="match status" value="1"/>
</dbReference>
<dbReference type="PROSITE" id="PS00636">
    <property type="entry name" value="DNAJ_1"/>
    <property type="match status" value="1"/>
</dbReference>
<dbReference type="GO" id="GO:0030544">
    <property type="term" value="F:Hsp70 protein binding"/>
    <property type="evidence" value="ECO:0007669"/>
    <property type="project" value="InterPro"/>
</dbReference>
<keyword evidence="7" id="KW-0732">Signal</keyword>
<dbReference type="HOGENOM" id="CLU_017633_0_2_1"/>
<dbReference type="InterPro" id="IPR018253">
    <property type="entry name" value="DnaJ_domain_CS"/>
</dbReference>
<dbReference type="CDD" id="cd06257">
    <property type="entry name" value="DnaJ"/>
    <property type="match status" value="1"/>
</dbReference>
<evidence type="ECO:0000256" key="5">
    <source>
        <dbReference type="ARBA" id="ARBA00023186"/>
    </source>
</evidence>
<evidence type="ECO:0000256" key="2">
    <source>
        <dbReference type="ARBA" id="ARBA00022737"/>
    </source>
</evidence>
<dbReference type="Pfam" id="PF01556">
    <property type="entry name" value="DnaJ_C"/>
    <property type="match status" value="1"/>
</dbReference>
<dbReference type="Gene3D" id="2.10.230.10">
    <property type="entry name" value="Heat shock protein DnaJ, cysteine-rich domain"/>
    <property type="match status" value="1"/>
</dbReference>
<dbReference type="GO" id="GO:0006457">
    <property type="term" value="P:protein folding"/>
    <property type="evidence" value="ECO:0007669"/>
    <property type="project" value="InterPro"/>
</dbReference>
<dbReference type="PROSITE" id="PS51188">
    <property type="entry name" value="ZF_CR"/>
    <property type="match status" value="1"/>
</dbReference>
<dbReference type="SUPFAM" id="SSF49493">
    <property type="entry name" value="HSP40/DnaJ peptide-binding domain"/>
    <property type="match status" value="2"/>
</dbReference>
<keyword evidence="1 6" id="KW-0479">Metal-binding</keyword>
<dbReference type="RefSeq" id="XP_014180754.1">
    <property type="nucleotide sequence ID" value="XM_014325279.1"/>
</dbReference>
<dbReference type="PROSITE" id="PS50076">
    <property type="entry name" value="DNAJ_2"/>
    <property type="match status" value="1"/>
</dbReference>
<name>J6F0E6_TRIAS</name>
<dbReference type="AlphaFoldDB" id="J6F0E6"/>
<dbReference type="InterPro" id="IPR001305">
    <property type="entry name" value="HSP_DnaJ_Cys-rich_dom"/>
</dbReference>
<evidence type="ECO:0000313" key="11">
    <source>
        <dbReference type="Proteomes" id="UP000002748"/>
    </source>
</evidence>
<organism evidence="10 11">
    <name type="scientific">Trichosporon asahii var. asahii (strain ATCC 90039 / CBS 2479 / JCM 2466 / KCTC 7840 / NBRC 103889/ NCYC 2677 / UAMH 7654)</name>
    <name type="common">Yeast</name>
    <dbReference type="NCBI Taxonomy" id="1186058"/>
    <lineage>
        <taxon>Eukaryota</taxon>
        <taxon>Fungi</taxon>
        <taxon>Dikarya</taxon>
        <taxon>Basidiomycota</taxon>
        <taxon>Agaricomycotina</taxon>
        <taxon>Tremellomycetes</taxon>
        <taxon>Trichosporonales</taxon>
        <taxon>Trichosporonaceae</taxon>
        <taxon>Trichosporon</taxon>
    </lineage>
</organism>
<dbReference type="Pfam" id="PF00684">
    <property type="entry name" value="DnaJ_CXXCXGXG"/>
    <property type="match status" value="1"/>
</dbReference>
<dbReference type="GO" id="GO:0008270">
    <property type="term" value="F:zinc ion binding"/>
    <property type="evidence" value="ECO:0007669"/>
    <property type="project" value="UniProtKB-KW"/>
</dbReference>
<evidence type="ECO:0000259" key="8">
    <source>
        <dbReference type="PROSITE" id="PS50076"/>
    </source>
</evidence>
<dbReference type="CDD" id="cd10719">
    <property type="entry name" value="DnaJ_zf"/>
    <property type="match status" value="1"/>
</dbReference>
<dbReference type="Gene3D" id="2.60.260.20">
    <property type="entry name" value="Urease metallochaperone UreE, N-terminal domain"/>
    <property type="match status" value="2"/>
</dbReference>
<keyword evidence="4 6" id="KW-0862">Zinc</keyword>
<dbReference type="FunFam" id="2.60.260.20:FF:000013">
    <property type="entry name" value="DnaJ subfamily B member 11"/>
    <property type="match status" value="1"/>
</dbReference>
<keyword evidence="5" id="KW-0143">Chaperone</keyword>
<dbReference type="InterPro" id="IPR002939">
    <property type="entry name" value="DnaJ_C"/>
</dbReference>
<feature type="zinc finger region" description="CR-type" evidence="6">
    <location>
        <begin position="127"/>
        <end position="210"/>
    </location>
</feature>
<keyword evidence="2" id="KW-0677">Repeat</keyword>
<dbReference type="KEGG" id="tasa:A1Q1_02334"/>
<sequence>MWGRVVLLLFLLVGVLAADYYSVLGLDRSASEGDIKKAYRKYHPDLNPEKEAHDKFIELSRAYEVLSDDELRRIYNRGGEPALKRHEEQKNAPDPFAQFFGGGRQEPPRTPTVFANLKVPLAQMYNGHTAEFNMPRKIVCPHCAGGGADSPKHIAKCGTCDGQGVVVQKHQVFPGMFTNVQMHCPHCAGKGQKITKLCHQCNGDRVVQRDHTLAVHIPAGAPEGYEVVFTGEADESPDMDPGDVIVRVRSDPKSGQGWTRKEGGLIGRVTLSVAEALLGFERNVTTLDDRIITISRDGTTQPNEVEVIEGEGMPSFHDVPQGDMFIEYSVVMPAAVSDATRRKLVDAFGPHASLRDEL</sequence>
<dbReference type="OrthoDB" id="550424at2759"/>
<proteinExistence type="predicted"/>
<evidence type="ECO:0000256" key="3">
    <source>
        <dbReference type="ARBA" id="ARBA00022771"/>
    </source>
</evidence>
<dbReference type="InterPro" id="IPR001623">
    <property type="entry name" value="DnaJ_domain"/>
</dbReference>
<dbReference type="SUPFAM" id="SSF46565">
    <property type="entry name" value="Chaperone J-domain"/>
    <property type="match status" value="1"/>
</dbReference>
<dbReference type="PRINTS" id="PR00625">
    <property type="entry name" value="JDOMAIN"/>
</dbReference>
<dbReference type="InterPro" id="IPR008971">
    <property type="entry name" value="HSP40/DnaJ_pept-bd"/>
</dbReference>
<evidence type="ECO:0000256" key="7">
    <source>
        <dbReference type="SAM" id="SignalP"/>
    </source>
</evidence>
<feature type="signal peptide" evidence="7">
    <location>
        <begin position="1"/>
        <end position="17"/>
    </location>
</feature>
<protein>
    <submittedName>
        <fullName evidence="10">Chaperone regulator</fullName>
    </submittedName>
</protein>
<dbReference type="PANTHER" id="PTHR43888">
    <property type="entry name" value="DNAJ-LIKE-2, ISOFORM A-RELATED"/>
    <property type="match status" value="1"/>
</dbReference>
<dbReference type="EMBL" id="ALBS01000196">
    <property type="protein sequence ID" value="EJT48607.1"/>
    <property type="molecule type" value="Genomic_DNA"/>
</dbReference>
<dbReference type="SMART" id="SM00271">
    <property type="entry name" value="DnaJ"/>
    <property type="match status" value="1"/>
</dbReference>
<dbReference type="InterPro" id="IPR044713">
    <property type="entry name" value="DNJA1/2-like"/>
</dbReference>
<dbReference type="Pfam" id="PF00226">
    <property type="entry name" value="DnaJ"/>
    <property type="match status" value="1"/>
</dbReference>
<dbReference type="GO" id="GO:0051082">
    <property type="term" value="F:unfolded protein binding"/>
    <property type="evidence" value="ECO:0007669"/>
    <property type="project" value="InterPro"/>
</dbReference>
<feature type="domain" description="J" evidence="8">
    <location>
        <begin position="19"/>
        <end position="79"/>
    </location>
</feature>
<reference evidence="10 11" key="1">
    <citation type="journal article" date="2012" name="Eukaryot. Cell">
        <title>Draft genome sequence of CBS 2479, the standard type strain of Trichosporon asahii.</title>
        <authorList>
            <person name="Yang R.Y."/>
            <person name="Li H.T."/>
            <person name="Zhu H."/>
            <person name="Zhou G.P."/>
            <person name="Wang M."/>
            <person name="Wang L."/>
        </authorList>
    </citation>
    <scope>NUCLEOTIDE SEQUENCE [LARGE SCALE GENOMIC DNA]</scope>
    <source>
        <strain evidence="11">ATCC 90039 / CBS 2479 / JCM 2466 / KCTC 7840 / NCYC 2677 / UAMH 7654</strain>
    </source>
</reference>
<evidence type="ECO:0000256" key="1">
    <source>
        <dbReference type="ARBA" id="ARBA00022723"/>
    </source>
</evidence>